<keyword evidence="1" id="KW-0472">Membrane</keyword>
<evidence type="ECO:0008006" key="5">
    <source>
        <dbReference type="Google" id="ProtNLM"/>
    </source>
</evidence>
<keyword evidence="2" id="KW-0732">Signal</keyword>
<evidence type="ECO:0000313" key="4">
    <source>
        <dbReference type="Proteomes" id="UP000315724"/>
    </source>
</evidence>
<accession>A0A517QPL4</accession>
<evidence type="ECO:0000256" key="1">
    <source>
        <dbReference type="SAM" id="Phobius"/>
    </source>
</evidence>
<keyword evidence="1" id="KW-0812">Transmembrane</keyword>
<keyword evidence="4" id="KW-1185">Reference proteome</keyword>
<organism evidence="3 4">
    <name type="scientific">Thalassoglobus polymorphus</name>
    <dbReference type="NCBI Taxonomy" id="2527994"/>
    <lineage>
        <taxon>Bacteria</taxon>
        <taxon>Pseudomonadati</taxon>
        <taxon>Planctomycetota</taxon>
        <taxon>Planctomycetia</taxon>
        <taxon>Planctomycetales</taxon>
        <taxon>Planctomycetaceae</taxon>
        <taxon>Thalassoglobus</taxon>
    </lineage>
</organism>
<dbReference type="KEGG" id="tpol:Mal48_27970"/>
<proteinExistence type="predicted"/>
<sequence length="85" mass="9484" precursor="true">MFFQRVMIAISAVAFFLQSSVFAHPGHGADESGESLTHYLVEPFHNWAIILMIALIAGTAISLRLRHSKSQRVSVMRSKKDSPRS</sequence>
<gene>
    <name evidence="3" type="ORF">Mal48_27970</name>
</gene>
<feature type="signal peptide" evidence="2">
    <location>
        <begin position="1"/>
        <end position="23"/>
    </location>
</feature>
<dbReference type="EMBL" id="CP036267">
    <property type="protein sequence ID" value="QDT33544.1"/>
    <property type="molecule type" value="Genomic_DNA"/>
</dbReference>
<evidence type="ECO:0000256" key="2">
    <source>
        <dbReference type="SAM" id="SignalP"/>
    </source>
</evidence>
<feature type="chain" id="PRO_5021955118" description="Cobalt transport protein CbiN" evidence="2">
    <location>
        <begin position="24"/>
        <end position="85"/>
    </location>
</feature>
<dbReference type="Proteomes" id="UP000315724">
    <property type="component" value="Chromosome"/>
</dbReference>
<feature type="transmembrane region" description="Helical" evidence="1">
    <location>
        <begin position="47"/>
        <end position="65"/>
    </location>
</feature>
<dbReference type="RefSeq" id="WP_145199986.1">
    <property type="nucleotide sequence ID" value="NZ_CP036267.1"/>
</dbReference>
<evidence type="ECO:0000313" key="3">
    <source>
        <dbReference type="EMBL" id="QDT33544.1"/>
    </source>
</evidence>
<reference evidence="3 4" key="1">
    <citation type="submission" date="2019-02" db="EMBL/GenBank/DDBJ databases">
        <title>Deep-cultivation of Planctomycetes and their phenomic and genomic characterization uncovers novel biology.</title>
        <authorList>
            <person name="Wiegand S."/>
            <person name="Jogler M."/>
            <person name="Boedeker C."/>
            <person name="Pinto D."/>
            <person name="Vollmers J."/>
            <person name="Rivas-Marin E."/>
            <person name="Kohn T."/>
            <person name="Peeters S.H."/>
            <person name="Heuer A."/>
            <person name="Rast P."/>
            <person name="Oberbeckmann S."/>
            <person name="Bunk B."/>
            <person name="Jeske O."/>
            <person name="Meyerdierks A."/>
            <person name="Storesund J.E."/>
            <person name="Kallscheuer N."/>
            <person name="Luecker S."/>
            <person name="Lage O.M."/>
            <person name="Pohl T."/>
            <person name="Merkel B.J."/>
            <person name="Hornburger P."/>
            <person name="Mueller R.-W."/>
            <person name="Bruemmer F."/>
            <person name="Labrenz M."/>
            <person name="Spormann A.M."/>
            <person name="Op den Camp H."/>
            <person name="Overmann J."/>
            <person name="Amann R."/>
            <person name="Jetten M.S.M."/>
            <person name="Mascher T."/>
            <person name="Medema M.H."/>
            <person name="Devos D.P."/>
            <person name="Kaster A.-K."/>
            <person name="Ovreas L."/>
            <person name="Rohde M."/>
            <person name="Galperin M.Y."/>
            <person name="Jogler C."/>
        </authorList>
    </citation>
    <scope>NUCLEOTIDE SEQUENCE [LARGE SCALE GENOMIC DNA]</scope>
    <source>
        <strain evidence="3 4">Mal48</strain>
    </source>
</reference>
<dbReference type="AlphaFoldDB" id="A0A517QPL4"/>
<keyword evidence="1" id="KW-1133">Transmembrane helix</keyword>
<protein>
    <recommendedName>
        <fullName evidence="5">Cobalt transport protein CbiN</fullName>
    </recommendedName>
</protein>
<name>A0A517QPL4_9PLAN</name>